<feature type="region of interest" description="Disordered" evidence="11">
    <location>
        <begin position="299"/>
        <end position="321"/>
    </location>
</feature>
<dbReference type="Gene3D" id="1.20.5.170">
    <property type="match status" value="1"/>
</dbReference>
<dbReference type="Pfam" id="PF02883">
    <property type="entry name" value="Alpha_adaptinC2"/>
    <property type="match status" value="1"/>
</dbReference>
<dbReference type="FunFam" id="1.25.40.90:FF:000011">
    <property type="entry name" value="ADP-ribosylation factor-binding protein GGA3 isoform X1"/>
    <property type="match status" value="1"/>
</dbReference>
<dbReference type="InterPro" id="IPR027422">
    <property type="entry name" value="GGA1-3"/>
</dbReference>
<dbReference type="Gene3D" id="2.60.40.1230">
    <property type="match status" value="1"/>
</dbReference>
<keyword evidence="16" id="KW-1185">Reference proteome</keyword>
<dbReference type="Proteomes" id="UP001044222">
    <property type="component" value="Unassembled WGS sequence"/>
</dbReference>
<dbReference type="SUPFAM" id="SSF49348">
    <property type="entry name" value="Clathrin adaptor appendage domain"/>
    <property type="match status" value="1"/>
</dbReference>
<keyword evidence="4" id="KW-0813">Transport</keyword>
<dbReference type="FunFam" id="1.20.5.170:FF:000023">
    <property type="entry name" value="ADP-ribosylation factor-binding protein GGA3 isoform X1"/>
    <property type="match status" value="1"/>
</dbReference>
<evidence type="ECO:0000313" key="15">
    <source>
        <dbReference type="EMBL" id="KAG5854575.1"/>
    </source>
</evidence>
<dbReference type="InterPro" id="IPR013041">
    <property type="entry name" value="Clathrin_app_Ig-like_sf"/>
</dbReference>
<keyword evidence="9" id="KW-0472">Membrane</keyword>
<evidence type="ECO:0000256" key="6">
    <source>
        <dbReference type="ARBA" id="ARBA00022843"/>
    </source>
</evidence>
<keyword evidence="10" id="KW-0175">Coiled coil</keyword>
<reference evidence="15" key="1">
    <citation type="submission" date="2021-01" db="EMBL/GenBank/DDBJ databases">
        <title>A chromosome-scale assembly of European eel, Anguilla anguilla.</title>
        <authorList>
            <person name="Henkel C."/>
            <person name="Jong-Raadsen S.A."/>
            <person name="Dufour S."/>
            <person name="Weltzien F.-A."/>
            <person name="Palstra A.P."/>
            <person name="Pelster B."/>
            <person name="Spaink H.P."/>
            <person name="Van Den Thillart G.E."/>
            <person name="Jansen H."/>
            <person name="Zahm M."/>
            <person name="Klopp C."/>
            <person name="Cedric C."/>
            <person name="Louis A."/>
            <person name="Berthelot C."/>
            <person name="Parey E."/>
            <person name="Roest Crollius H."/>
            <person name="Montfort J."/>
            <person name="Robinson-Rechavi M."/>
            <person name="Bucao C."/>
            <person name="Bouchez O."/>
            <person name="Gislard M."/>
            <person name="Lluch J."/>
            <person name="Milhes M."/>
            <person name="Lampietro C."/>
            <person name="Lopez Roques C."/>
            <person name="Donnadieu C."/>
            <person name="Braasch I."/>
            <person name="Desvignes T."/>
            <person name="Postlethwait J."/>
            <person name="Bobe J."/>
            <person name="Guiguen Y."/>
            <person name="Dirks R."/>
        </authorList>
    </citation>
    <scope>NUCLEOTIDE SEQUENCE</scope>
    <source>
        <strain evidence="15">Tag_6206</strain>
        <tissue evidence="15">Liver</tissue>
    </source>
</reference>
<dbReference type="InterPro" id="IPR041198">
    <property type="entry name" value="GGA_N-GAT"/>
</dbReference>
<dbReference type="GO" id="GO:0006886">
    <property type="term" value="P:intracellular protein transport"/>
    <property type="evidence" value="ECO:0007669"/>
    <property type="project" value="InterPro"/>
</dbReference>
<evidence type="ECO:0000256" key="9">
    <source>
        <dbReference type="ARBA" id="ARBA00023136"/>
    </source>
</evidence>
<feature type="domain" description="VHS" evidence="12">
    <location>
        <begin position="17"/>
        <end position="147"/>
    </location>
</feature>
<dbReference type="SMART" id="SM00809">
    <property type="entry name" value="Alpha_adaptinC2"/>
    <property type="match status" value="1"/>
</dbReference>
<evidence type="ECO:0000259" key="14">
    <source>
        <dbReference type="PROSITE" id="PS50909"/>
    </source>
</evidence>
<comment type="similarity">
    <text evidence="3">Belongs to the GGA protein family.</text>
</comment>
<gene>
    <name evidence="15" type="ORF">ANANG_G00039260</name>
</gene>
<evidence type="ECO:0000259" key="13">
    <source>
        <dbReference type="PROSITE" id="PS50180"/>
    </source>
</evidence>
<feature type="region of interest" description="Disordered" evidence="11">
    <location>
        <begin position="413"/>
        <end position="433"/>
    </location>
</feature>
<dbReference type="GO" id="GO:0031901">
    <property type="term" value="C:early endosome membrane"/>
    <property type="evidence" value="ECO:0007669"/>
    <property type="project" value="UniProtKB-SubCell"/>
</dbReference>
<sequence length="613" mass="68421">MAASEEGETLESWLNKATDPSNPADRWDCIQGFYEQVNKELEGPQIAMRLLAHKIQSPQEKEALQALTVLEACMNNCGKRFHSEAGKFRFLNEMIKVLSPKYLGMWTTAEVKQKVTEVLYSWTQWLKDEVKIQEAYSMLKKQGIIKKDPKLPENVVMPPLSPRTGESVFDDEEKSKLLARLLKSRHPDDLQAANRLIKNTMKEEQEKMEKVSKRITTMEEVERNTKHLKELLENHRRGESSEEQLEEMRNLYEQCDKLRPTLFRFASDTVDDDDALAEILQANDKLTLVVNLYQEMFGNSDVNGNSRSDHSKSKGPESPKEIKSYHLIDLSVLDSTLTDSTSPPRTTHSSSLSLLDEELMSLGLNDPSLTETQKSSGKHCDELSQLWNEGSSGILGQNTAFTGKVEKRGEGSILKARGSGGDSDSSPTGSITLSAQHSWPVHQPRSVLSDLQNQPVSSPTKSSAPAAERSLSDVFVSLESIKPSNTAPIVAYDKSGIRVMLHFAKDSPVGRPDVAVLVVSMLSTSPIPVRDVVFQAAVPKSMRVKLQSATGSELPAYNPIVPPAVISQILLLSNPLREKVRLRYKLTFTHGEQKTSEQGDIENFPDMSSWTSW</sequence>
<dbReference type="InterPro" id="IPR004152">
    <property type="entry name" value="GAT_dom"/>
</dbReference>
<keyword evidence="6" id="KW-0832">Ubl conjugation</keyword>
<dbReference type="PROSITE" id="PS50180">
    <property type="entry name" value="GAE"/>
    <property type="match status" value="1"/>
</dbReference>
<feature type="domain" description="GAE" evidence="13">
    <location>
        <begin position="484"/>
        <end position="605"/>
    </location>
</feature>
<accession>A0A9D3MWF5</accession>
<evidence type="ECO:0000256" key="3">
    <source>
        <dbReference type="ARBA" id="ARBA00008099"/>
    </source>
</evidence>
<dbReference type="InterPro" id="IPR008152">
    <property type="entry name" value="Clathrin_a/b/g-adaptin_app_Ig"/>
</dbReference>
<evidence type="ECO:0000256" key="7">
    <source>
        <dbReference type="ARBA" id="ARBA00022927"/>
    </source>
</evidence>
<feature type="coiled-coil region" evidence="10">
    <location>
        <begin position="190"/>
        <end position="248"/>
    </location>
</feature>
<dbReference type="Pfam" id="PF00790">
    <property type="entry name" value="VHS"/>
    <property type="match status" value="1"/>
</dbReference>
<comment type="caution">
    <text evidence="15">The sequence shown here is derived from an EMBL/GenBank/DDBJ whole genome shotgun (WGS) entry which is preliminary data.</text>
</comment>
<dbReference type="PROSITE" id="PS50179">
    <property type="entry name" value="VHS"/>
    <property type="match status" value="1"/>
</dbReference>
<keyword evidence="5" id="KW-0967">Endosome</keyword>
<dbReference type="SUPFAM" id="SSF89009">
    <property type="entry name" value="GAT-like domain"/>
    <property type="match status" value="1"/>
</dbReference>
<comment type="subcellular location">
    <subcellularLocation>
        <location evidence="2">Early endosome membrane</location>
        <topology evidence="2">Peripheral membrane protein</topology>
    </subcellularLocation>
    <subcellularLocation>
        <location evidence="1">Golgi apparatus</location>
        <location evidence="1">trans-Golgi network membrane</location>
        <topology evidence="1">Peripheral membrane protein</topology>
    </subcellularLocation>
</comment>
<evidence type="ECO:0000313" key="16">
    <source>
        <dbReference type="Proteomes" id="UP001044222"/>
    </source>
</evidence>
<dbReference type="PANTHER" id="PTHR45905:SF6">
    <property type="entry name" value="ADP-RIBOSYLATION FACTOR-BINDING PROTEIN GGA3"/>
    <property type="match status" value="1"/>
</dbReference>
<evidence type="ECO:0000256" key="2">
    <source>
        <dbReference type="ARBA" id="ARBA00004220"/>
    </source>
</evidence>
<feature type="compositionally biased region" description="Basic and acidic residues" evidence="11">
    <location>
        <begin position="307"/>
        <end position="321"/>
    </location>
</feature>
<protein>
    <submittedName>
        <fullName evidence="15">Uncharacterized protein</fullName>
    </submittedName>
</protein>
<dbReference type="Gene3D" id="1.25.40.90">
    <property type="match status" value="1"/>
</dbReference>
<evidence type="ECO:0000259" key="12">
    <source>
        <dbReference type="PROSITE" id="PS50179"/>
    </source>
</evidence>
<dbReference type="PANTHER" id="PTHR45905">
    <property type="entry name" value="GOLGI-LOCALIZED, GAMMA-ADAPTIN EAR CONTAINING, ARF BINDING PROTEIN"/>
    <property type="match status" value="1"/>
</dbReference>
<dbReference type="EMBL" id="JAFIRN010000002">
    <property type="protein sequence ID" value="KAG5854575.1"/>
    <property type="molecule type" value="Genomic_DNA"/>
</dbReference>
<dbReference type="GO" id="GO:0034394">
    <property type="term" value="P:protein localization to cell surface"/>
    <property type="evidence" value="ECO:0007669"/>
    <property type="project" value="TreeGrafter"/>
</dbReference>
<dbReference type="PROSITE" id="PS50909">
    <property type="entry name" value="GAT"/>
    <property type="match status" value="1"/>
</dbReference>
<dbReference type="GO" id="GO:0031267">
    <property type="term" value="F:small GTPase binding"/>
    <property type="evidence" value="ECO:0007669"/>
    <property type="project" value="InterPro"/>
</dbReference>
<dbReference type="GO" id="GO:0035091">
    <property type="term" value="F:phosphatidylinositol binding"/>
    <property type="evidence" value="ECO:0007669"/>
    <property type="project" value="InterPro"/>
</dbReference>
<dbReference type="Gene3D" id="1.20.58.160">
    <property type="match status" value="1"/>
</dbReference>
<dbReference type="InterPro" id="IPR038425">
    <property type="entry name" value="GAT_sf"/>
</dbReference>
<name>A0A9D3MWF5_ANGAN</name>
<feature type="region of interest" description="Disordered" evidence="11">
    <location>
        <begin position="1"/>
        <end position="21"/>
    </location>
</feature>
<proteinExistence type="inferred from homology"/>
<dbReference type="SUPFAM" id="SSF48464">
    <property type="entry name" value="ENTH/VHS domain"/>
    <property type="match status" value="1"/>
</dbReference>
<dbReference type="InterPro" id="IPR008942">
    <property type="entry name" value="ENTH_VHS"/>
</dbReference>
<dbReference type="InterPro" id="IPR002014">
    <property type="entry name" value="VHS_dom"/>
</dbReference>
<dbReference type="GO" id="GO:0005802">
    <property type="term" value="C:trans-Golgi network"/>
    <property type="evidence" value="ECO:0007669"/>
    <property type="project" value="InterPro"/>
</dbReference>
<evidence type="ECO:0000256" key="10">
    <source>
        <dbReference type="SAM" id="Coils"/>
    </source>
</evidence>
<dbReference type="CDD" id="cd14239">
    <property type="entry name" value="GAT_GGA1_GGA2"/>
    <property type="match status" value="1"/>
</dbReference>
<dbReference type="AlphaFoldDB" id="A0A9D3MWF5"/>
<keyword evidence="8" id="KW-0333">Golgi apparatus</keyword>
<keyword evidence="7" id="KW-0653">Protein transport</keyword>
<dbReference type="Pfam" id="PF18308">
    <property type="entry name" value="GGA_N-GAT"/>
    <property type="match status" value="1"/>
</dbReference>
<evidence type="ECO:0000256" key="8">
    <source>
        <dbReference type="ARBA" id="ARBA00023034"/>
    </source>
</evidence>
<dbReference type="FunFam" id="2.60.40.1230:FF:000001">
    <property type="entry name" value="ADP-ribosylation factor-binding protein GGA1 isoform 1"/>
    <property type="match status" value="1"/>
</dbReference>
<dbReference type="GO" id="GO:0043130">
    <property type="term" value="F:ubiquitin binding"/>
    <property type="evidence" value="ECO:0007669"/>
    <property type="project" value="InterPro"/>
</dbReference>
<evidence type="ECO:0000256" key="5">
    <source>
        <dbReference type="ARBA" id="ARBA00022753"/>
    </source>
</evidence>
<evidence type="ECO:0000256" key="11">
    <source>
        <dbReference type="SAM" id="MobiDB-lite"/>
    </source>
</evidence>
<evidence type="ECO:0000256" key="1">
    <source>
        <dbReference type="ARBA" id="ARBA00004150"/>
    </source>
</evidence>
<organism evidence="15 16">
    <name type="scientific">Anguilla anguilla</name>
    <name type="common">European freshwater eel</name>
    <name type="synonym">Muraena anguilla</name>
    <dbReference type="NCBI Taxonomy" id="7936"/>
    <lineage>
        <taxon>Eukaryota</taxon>
        <taxon>Metazoa</taxon>
        <taxon>Chordata</taxon>
        <taxon>Craniata</taxon>
        <taxon>Vertebrata</taxon>
        <taxon>Euteleostomi</taxon>
        <taxon>Actinopterygii</taxon>
        <taxon>Neopterygii</taxon>
        <taxon>Teleostei</taxon>
        <taxon>Anguilliformes</taxon>
        <taxon>Anguillidae</taxon>
        <taxon>Anguilla</taxon>
    </lineage>
</organism>
<dbReference type="Pfam" id="PF03127">
    <property type="entry name" value="GAT"/>
    <property type="match status" value="1"/>
</dbReference>
<dbReference type="SMART" id="SM00288">
    <property type="entry name" value="VHS"/>
    <property type="match status" value="1"/>
</dbReference>
<feature type="domain" description="GAT" evidence="14">
    <location>
        <begin position="171"/>
        <end position="298"/>
    </location>
</feature>
<dbReference type="GO" id="GO:0006893">
    <property type="term" value="P:Golgi to plasma membrane transport"/>
    <property type="evidence" value="ECO:0007669"/>
    <property type="project" value="TreeGrafter"/>
</dbReference>
<evidence type="ECO:0000256" key="4">
    <source>
        <dbReference type="ARBA" id="ARBA00022448"/>
    </source>
</evidence>
<dbReference type="InterPro" id="IPR008153">
    <property type="entry name" value="GAE_dom"/>
</dbReference>